<evidence type="ECO:0000256" key="1">
    <source>
        <dbReference type="ARBA" id="ARBA00000900"/>
    </source>
</evidence>
<keyword evidence="7" id="KW-0479">Metal-binding</keyword>
<feature type="signal peptide" evidence="17">
    <location>
        <begin position="1"/>
        <end position="19"/>
    </location>
</feature>
<dbReference type="AlphaFoldDB" id="A0A8T2VC91"/>
<organism evidence="19 20">
    <name type="scientific">Ceratopteris richardii</name>
    <name type="common">Triangle waterfern</name>
    <dbReference type="NCBI Taxonomy" id="49495"/>
    <lineage>
        <taxon>Eukaryota</taxon>
        <taxon>Viridiplantae</taxon>
        <taxon>Streptophyta</taxon>
        <taxon>Embryophyta</taxon>
        <taxon>Tracheophyta</taxon>
        <taxon>Polypodiopsida</taxon>
        <taxon>Polypodiidae</taxon>
        <taxon>Polypodiales</taxon>
        <taxon>Pteridineae</taxon>
        <taxon>Pteridaceae</taxon>
        <taxon>Parkerioideae</taxon>
        <taxon>Ceratopteris</taxon>
    </lineage>
</organism>
<evidence type="ECO:0000256" key="11">
    <source>
        <dbReference type="ARBA" id="ARBA00022989"/>
    </source>
</evidence>
<dbReference type="Proteomes" id="UP000825935">
    <property type="component" value="Chromosome 3"/>
</dbReference>
<dbReference type="SUPFAM" id="SSF57850">
    <property type="entry name" value="RING/U-box"/>
    <property type="match status" value="1"/>
</dbReference>
<evidence type="ECO:0000256" key="15">
    <source>
        <dbReference type="SAM" id="MobiDB-lite"/>
    </source>
</evidence>
<dbReference type="PANTHER" id="PTHR45768:SF18">
    <property type="entry name" value="RING-H2 FINGER PROTEIN ATL47-RELATED"/>
    <property type="match status" value="1"/>
</dbReference>
<dbReference type="Pfam" id="PF13639">
    <property type="entry name" value="zf-RING_2"/>
    <property type="match status" value="1"/>
</dbReference>
<name>A0A8T2VC91_CERRI</name>
<evidence type="ECO:0000256" key="4">
    <source>
        <dbReference type="ARBA" id="ARBA00012483"/>
    </source>
</evidence>
<dbReference type="OMA" id="SECADHV"/>
<keyword evidence="8 14" id="KW-0863">Zinc-finger</keyword>
<evidence type="ECO:0000256" key="5">
    <source>
        <dbReference type="ARBA" id="ARBA00022679"/>
    </source>
</evidence>
<evidence type="ECO:0000256" key="7">
    <source>
        <dbReference type="ARBA" id="ARBA00022723"/>
    </source>
</evidence>
<comment type="subcellular location">
    <subcellularLocation>
        <location evidence="2">Membrane</location>
        <topology evidence="2">Single-pass membrane protein</topology>
    </subcellularLocation>
</comment>
<keyword evidence="12 16" id="KW-0472">Membrane</keyword>
<evidence type="ECO:0000256" key="16">
    <source>
        <dbReference type="SAM" id="Phobius"/>
    </source>
</evidence>
<comment type="catalytic activity">
    <reaction evidence="1">
        <text>S-ubiquitinyl-[E2 ubiquitin-conjugating enzyme]-L-cysteine + [acceptor protein]-L-lysine = [E2 ubiquitin-conjugating enzyme]-L-cysteine + N(6)-ubiquitinyl-[acceptor protein]-L-lysine.</text>
        <dbReference type="EC" id="2.3.2.27"/>
    </reaction>
</comment>
<dbReference type="PROSITE" id="PS50089">
    <property type="entry name" value="ZF_RING_2"/>
    <property type="match status" value="1"/>
</dbReference>
<keyword evidence="6 16" id="KW-0812">Transmembrane</keyword>
<dbReference type="SMART" id="SM00184">
    <property type="entry name" value="RING"/>
    <property type="match status" value="1"/>
</dbReference>
<dbReference type="PANTHER" id="PTHR45768">
    <property type="entry name" value="E3 UBIQUITIN-PROTEIN LIGASE RNF13-LIKE"/>
    <property type="match status" value="1"/>
</dbReference>
<proteinExistence type="inferred from homology"/>
<evidence type="ECO:0000256" key="3">
    <source>
        <dbReference type="ARBA" id="ARBA00004906"/>
    </source>
</evidence>
<feature type="region of interest" description="Disordered" evidence="15">
    <location>
        <begin position="349"/>
        <end position="427"/>
    </location>
</feature>
<sequence length="485" mass="52887">MSMPLLLVLVLAMPAAVCGHPRQLNESFREAQVNPSIVVIIIILTIIFFLSGCLHLLIRCLVMRHPRRDPSSIVTLTPIQGQLQQLFHLHDSGVEQAFIDTLPVFFYKSVTGLKEGADCAVCLCEFEGEDRLRLLPKCSHAFHMDCIDTWLLSHSNCPLCRRSLLPDHDLALNSASYQGYILESSRSSIDADAMQRVASDLGTDNLNSAEGLEMGVGAVAPEAGRKPCADVANMEGTAGSSVSFPEGHSQPQYAGKVFPVQLGRFRVVGGASQPDASSSITGSRRSYSVGSYEYVLDPCNLEVVIAPTPLHRRTGTPRRPTPGHRVTVSECADHVAPDALLTPFHEDMQTRPPAWTSVDINSPKQQHRSAIDSNQQDDGPRQTSRKAFSFRHPVNPESRKLKVSASRRSLSETEALGGEGSWSINSNASGTYVRDPSSFSGTHLVSESTELSYNLPSHGAPVFLRGAASAPYFFAKRTLNWLVGR</sequence>
<feature type="compositionally biased region" description="Polar residues" evidence="15">
    <location>
        <begin position="371"/>
        <end position="386"/>
    </location>
</feature>
<dbReference type="GO" id="GO:0008270">
    <property type="term" value="F:zinc ion binding"/>
    <property type="evidence" value="ECO:0007669"/>
    <property type="project" value="UniProtKB-KW"/>
</dbReference>
<protein>
    <recommendedName>
        <fullName evidence="4">RING-type E3 ubiquitin transferase</fullName>
        <ecNumber evidence="4">2.3.2.27</ecNumber>
    </recommendedName>
</protein>
<evidence type="ECO:0000313" key="20">
    <source>
        <dbReference type="Proteomes" id="UP000825935"/>
    </source>
</evidence>
<comment type="pathway">
    <text evidence="3">Protein modification; protein ubiquitination.</text>
</comment>
<evidence type="ECO:0000256" key="13">
    <source>
        <dbReference type="ARBA" id="ARBA00024209"/>
    </source>
</evidence>
<evidence type="ECO:0000256" key="9">
    <source>
        <dbReference type="ARBA" id="ARBA00022786"/>
    </source>
</evidence>
<dbReference type="CDD" id="cd16461">
    <property type="entry name" value="RING-H2_EL5-like"/>
    <property type="match status" value="1"/>
</dbReference>
<evidence type="ECO:0000256" key="17">
    <source>
        <dbReference type="SAM" id="SignalP"/>
    </source>
</evidence>
<comment type="similarity">
    <text evidence="13">Belongs to the RING-type zinc finger family. ATL subfamily.</text>
</comment>
<dbReference type="GO" id="GO:0016020">
    <property type="term" value="C:membrane"/>
    <property type="evidence" value="ECO:0007669"/>
    <property type="project" value="UniProtKB-SubCell"/>
</dbReference>
<evidence type="ECO:0000313" key="19">
    <source>
        <dbReference type="EMBL" id="KAH7441999.1"/>
    </source>
</evidence>
<evidence type="ECO:0000256" key="2">
    <source>
        <dbReference type="ARBA" id="ARBA00004167"/>
    </source>
</evidence>
<evidence type="ECO:0000256" key="8">
    <source>
        <dbReference type="ARBA" id="ARBA00022771"/>
    </source>
</evidence>
<keyword evidence="20" id="KW-1185">Reference proteome</keyword>
<reference evidence="19" key="1">
    <citation type="submission" date="2021-08" db="EMBL/GenBank/DDBJ databases">
        <title>WGS assembly of Ceratopteris richardii.</title>
        <authorList>
            <person name="Marchant D.B."/>
            <person name="Chen G."/>
            <person name="Jenkins J."/>
            <person name="Shu S."/>
            <person name="Leebens-Mack J."/>
            <person name="Grimwood J."/>
            <person name="Schmutz J."/>
            <person name="Soltis P."/>
            <person name="Soltis D."/>
            <person name="Chen Z.-H."/>
        </authorList>
    </citation>
    <scope>NUCLEOTIDE SEQUENCE</scope>
    <source>
        <strain evidence="19">Whitten #5841</strain>
        <tissue evidence="19">Leaf</tissue>
    </source>
</reference>
<gene>
    <name evidence="19" type="ORF">KP509_03G066200</name>
</gene>
<evidence type="ECO:0000256" key="12">
    <source>
        <dbReference type="ARBA" id="ARBA00023136"/>
    </source>
</evidence>
<dbReference type="InterPro" id="IPR013083">
    <property type="entry name" value="Znf_RING/FYVE/PHD"/>
</dbReference>
<keyword evidence="17" id="KW-0732">Signal</keyword>
<dbReference type="GO" id="GO:0061630">
    <property type="term" value="F:ubiquitin protein ligase activity"/>
    <property type="evidence" value="ECO:0007669"/>
    <property type="project" value="UniProtKB-EC"/>
</dbReference>
<feature type="transmembrane region" description="Helical" evidence="16">
    <location>
        <begin position="35"/>
        <end position="58"/>
    </location>
</feature>
<dbReference type="EC" id="2.3.2.27" evidence="4"/>
<feature type="domain" description="RING-type" evidence="18">
    <location>
        <begin position="119"/>
        <end position="161"/>
    </location>
</feature>
<evidence type="ECO:0000256" key="6">
    <source>
        <dbReference type="ARBA" id="ARBA00022692"/>
    </source>
</evidence>
<evidence type="ECO:0000256" key="10">
    <source>
        <dbReference type="ARBA" id="ARBA00022833"/>
    </source>
</evidence>
<evidence type="ECO:0000259" key="18">
    <source>
        <dbReference type="PROSITE" id="PS50089"/>
    </source>
</evidence>
<keyword evidence="10" id="KW-0862">Zinc</keyword>
<evidence type="ECO:0000256" key="14">
    <source>
        <dbReference type="PROSITE-ProRule" id="PRU00175"/>
    </source>
</evidence>
<accession>A0A8T2VC91</accession>
<dbReference type="FunFam" id="3.30.40.10:FF:000187">
    <property type="entry name" value="E3 ubiquitin-protein ligase ATL6"/>
    <property type="match status" value="1"/>
</dbReference>
<dbReference type="OrthoDB" id="8062037at2759"/>
<keyword evidence="9" id="KW-0833">Ubl conjugation pathway</keyword>
<comment type="caution">
    <text evidence="19">The sequence shown here is derived from an EMBL/GenBank/DDBJ whole genome shotgun (WGS) entry which is preliminary data.</text>
</comment>
<feature type="chain" id="PRO_5035817897" description="RING-type E3 ubiquitin transferase" evidence="17">
    <location>
        <begin position="20"/>
        <end position="485"/>
    </location>
</feature>
<keyword evidence="11 16" id="KW-1133">Transmembrane helix</keyword>
<dbReference type="InterPro" id="IPR001841">
    <property type="entry name" value="Znf_RING"/>
</dbReference>
<dbReference type="EMBL" id="CM035408">
    <property type="protein sequence ID" value="KAH7441999.1"/>
    <property type="molecule type" value="Genomic_DNA"/>
</dbReference>
<keyword evidence="5" id="KW-0808">Transferase</keyword>
<dbReference type="Gene3D" id="3.30.40.10">
    <property type="entry name" value="Zinc/RING finger domain, C3HC4 (zinc finger)"/>
    <property type="match status" value="1"/>
</dbReference>